<reference evidence="3" key="1">
    <citation type="submission" date="2010-07" db="EMBL/GenBank/DDBJ databases">
        <title>The genome sequence of Gaeumannomyces graminis var. tritici strain R3-111a-1.</title>
        <authorList>
            <consortium name="The Broad Institute Genome Sequencing Platform"/>
            <person name="Ma L.-J."/>
            <person name="Dead R."/>
            <person name="Young S."/>
            <person name="Zeng Q."/>
            <person name="Koehrsen M."/>
            <person name="Alvarado L."/>
            <person name="Berlin A."/>
            <person name="Chapman S.B."/>
            <person name="Chen Z."/>
            <person name="Freedman E."/>
            <person name="Gellesch M."/>
            <person name="Goldberg J."/>
            <person name="Griggs A."/>
            <person name="Gujja S."/>
            <person name="Heilman E.R."/>
            <person name="Heiman D."/>
            <person name="Hepburn T."/>
            <person name="Howarth C."/>
            <person name="Jen D."/>
            <person name="Larson L."/>
            <person name="Mehta T."/>
            <person name="Neiman D."/>
            <person name="Pearson M."/>
            <person name="Roberts A."/>
            <person name="Saif S."/>
            <person name="Shea T."/>
            <person name="Shenoy N."/>
            <person name="Sisk P."/>
            <person name="Stolte C."/>
            <person name="Sykes S."/>
            <person name="Walk T."/>
            <person name="White J."/>
            <person name="Yandava C."/>
            <person name="Haas B."/>
            <person name="Nusbaum C."/>
            <person name="Birren B."/>
        </authorList>
    </citation>
    <scope>NUCLEOTIDE SEQUENCE [LARGE SCALE GENOMIC DNA]</scope>
    <source>
        <strain evidence="3">R3-111a-1</strain>
    </source>
</reference>
<accession>J3P2W3</accession>
<dbReference type="VEuPathDB" id="FungiDB:GGTG_07855"/>
<dbReference type="EnsemblFungi" id="EJT74005">
    <property type="protein sequence ID" value="EJT74005"/>
    <property type="gene ID" value="GGTG_07855"/>
</dbReference>
<dbReference type="EMBL" id="GL385398">
    <property type="protein sequence ID" value="EJT74005.1"/>
    <property type="molecule type" value="Genomic_DNA"/>
</dbReference>
<sequence length="137" mass="15362">MPSHGPSSRRWSRALECAAARPYRPYTTTHSNDHPSVAAHALSPWGPATPGAANLDRVFFDSDQFRDRLRREERNIPLPPFALSVSPYHLRAASLSSLQFTPHTDPYTKETGKKRRTNQQNLQAYNITNIIPAKGLA</sequence>
<evidence type="ECO:0000313" key="2">
    <source>
        <dbReference type="EnsemblFungi" id="EJT74005"/>
    </source>
</evidence>
<keyword evidence="3" id="KW-1185">Reference proteome</keyword>
<reference evidence="1" key="3">
    <citation type="submission" date="2010-09" db="EMBL/GenBank/DDBJ databases">
        <title>Annotation of Gaeumannomyces graminis var. tritici R3-111a-1.</title>
        <authorList>
            <consortium name="The Broad Institute Genome Sequencing Platform"/>
            <person name="Ma L.-J."/>
            <person name="Dead R."/>
            <person name="Young S.K."/>
            <person name="Zeng Q."/>
            <person name="Gargeya S."/>
            <person name="Fitzgerald M."/>
            <person name="Haas B."/>
            <person name="Abouelleil A."/>
            <person name="Alvarado L."/>
            <person name="Arachchi H.M."/>
            <person name="Berlin A."/>
            <person name="Brown A."/>
            <person name="Chapman S.B."/>
            <person name="Chen Z."/>
            <person name="Dunbar C."/>
            <person name="Freedman E."/>
            <person name="Gearin G."/>
            <person name="Gellesch M."/>
            <person name="Goldberg J."/>
            <person name="Griggs A."/>
            <person name="Gujja S."/>
            <person name="Heiman D."/>
            <person name="Howarth C."/>
            <person name="Larson L."/>
            <person name="Lui A."/>
            <person name="MacDonald P.J.P."/>
            <person name="Mehta T."/>
            <person name="Montmayeur A."/>
            <person name="Murphy C."/>
            <person name="Neiman D."/>
            <person name="Pearson M."/>
            <person name="Priest M."/>
            <person name="Roberts A."/>
            <person name="Saif S."/>
            <person name="Shea T."/>
            <person name="Shenoy N."/>
            <person name="Sisk P."/>
            <person name="Stolte C."/>
            <person name="Sykes S."/>
            <person name="Yandava C."/>
            <person name="Wortman J."/>
            <person name="Nusbaum C."/>
            <person name="Birren B."/>
        </authorList>
    </citation>
    <scope>NUCLEOTIDE SEQUENCE</scope>
    <source>
        <strain evidence="1">R3-111a-1</strain>
    </source>
</reference>
<proteinExistence type="predicted"/>
<protein>
    <submittedName>
        <fullName evidence="1 2">Uncharacterized protein</fullName>
    </submittedName>
</protein>
<evidence type="ECO:0000313" key="1">
    <source>
        <dbReference type="EMBL" id="EJT74005.1"/>
    </source>
</evidence>
<reference evidence="2" key="4">
    <citation type="journal article" date="2015" name="G3 (Bethesda)">
        <title>Genome sequences of three phytopathogenic species of the Magnaporthaceae family of fungi.</title>
        <authorList>
            <person name="Okagaki L.H."/>
            <person name="Nunes C.C."/>
            <person name="Sailsbery J."/>
            <person name="Clay B."/>
            <person name="Brown D."/>
            <person name="John T."/>
            <person name="Oh Y."/>
            <person name="Young N."/>
            <person name="Fitzgerald M."/>
            <person name="Haas B.J."/>
            <person name="Zeng Q."/>
            <person name="Young S."/>
            <person name="Adiconis X."/>
            <person name="Fan L."/>
            <person name="Levin J.Z."/>
            <person name="Mitchell T.K."/>
            <person name="Okubara P.A."/>
            <person name="Farman M.L."/>
            <person name="Kohn L.M."/>
            <person name="Birren B."/>
            <person name="Ma L.-J."/>
            <person name="Dean R.A."/>
        </authorList>
    </citation>
    <scope>NUCLEOTIDE SEQUENCE</scope>
    <source>
        <strain evidence="2">R3-111a-1</strain>
    </source>
</reference>
<dbReference type="RefSeq" id="XP_009223949.1">
    <property type="nucleotide sequence ID" value="XM_009225685.1"/>
</dbReference>
<dbReference type="Proteomes" id="UP000006039">
    <property type="component" value="Unassembled WGS sequence"/>
</dbReference>
<name>J3P2W3_GAET3</name>
<dbReference type="GeneID" id="20348313"/>
<organism evidence="1">
    <name type="scientific">Gaeumannomyces tritici (strain R3-111a-1)</name>
    <name type="common">Wheat and barley take-all root rot fungus</name>
    <name type="synonym">Gaeumannomyces graminis var. tritici</name>
    <dbReference type="NCBI Taxonomy" id="644352"/>
    <lineage>
        <taxon>Eukaryota</taxon>
        <taxon>Fungi</taxon>
        <taxon>Dikarya</taxon>
        <taxon>Ascomycota</taxon>
        <taxon>Pezizomycotina</taxon>
        <taxon>Sordariomycetes</taxon>
        <taxon>Sordariomycetidae</taxon>
        <taxon>Magnaporthales</taxon>
        <taxon>Magnaporthaceae</taxon>
        <taxon>Gaeumannomyces</taxon>
    </lineage>
</organism>
<reference evidence="2" key="5">
    <citation type="submission" date="2018-04" db="UniProtKB">
        <authorList>
            <consortium name="EnsemblFungi"/>
        </authorList>
    </citation>
    <scope>IDENTIFICATION</scope>
    <source>
        <strain evidence="2">R3-111a-1</strain>
    </source>
</reference>
<reference evidence="1" key="2">
    <citation type="submission" date="2010-07" db="EMBL/GenBank/DDBJ databases">
        <authorList>
            <consortium name="The Broad Institute Genome Sequencing Platform"/>
            <consortium name="Broad Institute Genome Sequencing Center for Infectious Disease"/>
            <person name="Ma L.-J."/>
            <person name="Dead R."/>
            <person name="Young S."/>
            <person name="Zeng Q."/>
            <person name="Koehrsen M."/>
            <person name="Alvarado L."/>
            <person name="Berlin A."/>
            <person name="Chapman S.B."/>
            <person name="Chen Z."/>
            <person name="Freedman E."/>
            <person name="Gellesch M."/>
            <person name="Goldberg J."/>
            <person name="Griggs A."/>
            <person name="Gujja S."/>
            <person name="Heilman E.R."/>
            <person name="Heiman D."/>
            <person name="Hepburn T."/>
            <person name="Howarth C."/>
            <person name="Jen D."/>
            <person name="Larson L."/>
            <person name="Mehta T."/>
            <person name="Neiman D."/>
            <person name="Pearson M."/>
            <person name="Roberts A."/>
            <person name="Saif S."/>
            <person name="Shea T."/>
            <person name="Shenoy N."/>
            <person name="Sisk P."/>
            <person name="Stolte C."/>
            <person name="Sykes S."/>
            <person name="Walk T."/>
            <person name="White J."/>
            <person name="Yandava C."/>
            <person name="Haas B."/>
            <person name="Nusbaum C."/>
            <person name="Birren B."/>
        </authorList>
    </citation>
    <scope>NUCLEOTIDE SEQUENCE</scope>
    <source>
        <strain evidence="1">R3-111a-1</strain>
    </source>
</reference>
<dbReference type="AlphaFoldDB" id="J3P2W3"/>
<dbReference type="HOGENOM" id="CLU_1865236_0_0_1"/>
<gene>
    <name evidence="2" type="primary">20348313</name>
    <name evidence="1" type="ORF">GGTG_07855</name>
</gene>
<evidence type="ECO:0000313" key="3">
    <source>
        <dbReference type="Proteomes" id="UP000006039"/>
    </source>
</evidence>